<protein>
    <submittedName>
        <fullName evidence="2">Uncharacterized protein</fullName>
    </submittedName>
</protein>
<name>A0A9X4BRH6_9XANT</name>
<dbReference type="Proteomes" id="UP001140230">
    <property type="component" value="Unassembled WGS sequence"/>
</dbReference>
<organism evidence="2 3">
    <name type="scientific">Xanthomonas hortorum pv. hederae</name>
    <dbReference type="NCBI Taxonomy" id="453603"/>
    <lineage>
        <taxon>Bacteria</taxon>
        <taxon>Pseudomonadati</taxon>
        <taxon>Pseudomonadota</taxon>
        <taxon>Gammaproteobacteria</taxon>
        <taxon>Lysobacterales</taxon>
        <taxon>Lysobacteraceae</taxon>
        <taxon>Xanthomonas</taxon>
    </lineage>
</organism>
<sequence>MKPRYRTRRRFIDAVRSHRIVALAVALALAMLMSFQIATQTVTRLLWPAHTHVASQAQRDGVGDHSPCRWLNACVHGQGAAATARRPHAAPAMQAQTPGDAGVAAQIALPARVDHLRLWLEHADAHTPLRPTANSSPAEDAFAAEAGPEHSHIQILSHALAHAAGVGYHRHAAGTTGVVYVDDDGPQLPAKLLMRSGDISPMLLPAQLLLPIHDLSSAAPSGPPLLALIARYCLPGERPPR</sequence>
<keyword evidence="1" id="KW-0812">Transmembrane</keyword>
<dbReference type="EMBL" id="JANWTP010000029">
    <property type="protein sequence ID" value="MDC8638258.1"/>
    <property type="molecule type" value="Genomic_DNA"/>
</dbReference>
<evidence type="ECO:0000313" key="2">
    <source>
        <dbReference type="EMBL" id="MDC8638258.1"/>
    </source>
</evidence>
<dbReference type="AlphaFoldDB" id="A0A9X4BRH6"/>
<proteinExistence type="predicted"/>
<keyword evidence="1" id="KW-0472">Membrane</keyword>
<reference evidence="2" key="2">
    <citation type="submission" date="2022-08" db="EMBL/GenBank/DDBJ databases">
        <authorList>
            <person name="Iruegas-Bocardo F."/>
            <person name="Weisberg A.J."/>
            <person name="Riutta E.R."/>
            <person name="Kilday K."/>
            <person name="Bonkowski J.C."/>
            <person name="Creswell T."/>
            <person name="Daughtrey M.L."/>
            <person name="Rane K."/>
            <person name="Grunwald N.J."/>
            <person name="Chang J.H."/>
            <person name="Putnam M.L."/>
        </authorList>
    </citation>
    <scope>NUCLEOTIDE SEQUENCE</scope>
    <source>
        <strain evidence="2">22-338</strain>
    </source>
</reference>
<comment type="caution">
    <text evidence="2">The sequence shown here is derived from an EMBL/GenBank/DDBJ whole genome shotgun (WGS) entry which is preliminary data.</text>
</comment>
<dbReference type="RefSeq" id="WP_104573360.1">
    <property type="nucleotide sequence ID" value="NZ_JBEGES010000017.1"/>
</dbReference>
<keyword evidence="1" id="KW-1133">Transmembrane helix</keyword>
<accession>A0A9X4BRH6</accession>
<evidence type="ECO:0000313" key="3">
    <source>
        <dbReference type="Proteomes" id="UP001140230"/>
    </source>
</evidence>
<reference evidence="2" key="1">
    <citation type="journal article" date="2022" name="Phytopathology">
        <title>Whole genome sequencing-based tracing of a 2022 introduction and outbreak of Xanthomonas hortorum pv. pelargonii.</title>
        <authorList>
            <person name="Iruegas Bocardo F."/>
            <person name="Weisberg A.J."/>
            <person name="Riutta E.R."/>
            <person name="Kilday K.B."/>
            <person name="Bonkowski J.C."/>
            <person name="Creswell T.C."/>
            <person name="Daughtrey M."/>
            <person name="Rane K.K."/>
            <person name="Grunwald N.J."/>
            <person name="Chang J.H."/>
            <person name="Putnam M."/>
        </authorList>
    </citation>
    <scope>NUCLEOTIDE SEQUENCE</scope>
    <source>
        <strain evidence="2">22-338</strain>
    </source>
</reference>
<feature type="transmembrane region" description="Helical" evidence="1">
    <location>
        <begin position="20"/>
        <end position="38"/>
    </location>
</feature>
<gene>
    <name evidence="2" type="ORF">NY667_10555</name>
</gene>
<evidence type="ECO:0000256" key="1">
    <source>
        <dbReference type="SAM" id="Phobius"/>
    </source>
</evidence>